<keyword evidence="3" id="KW-1185">Reference proteome</keyword>
<evidence type="ECO:0000313" key="3">
    <source>
        <dbReference type="Proteomes" id="UP000256373"/>
    </source>
</evidence>
<keyword evidence="1" id="KW-0812">Transmembrane</keyword>
<keyword evidence="1" id="KW-1133">Transmembrane helix</keyword>
<name>A0A3D8Y5R5_9BACT</name>
<evidence type="ECO:0000313" key="2">
    <source>
        <dbReference type="EMBL" id="REA57914.1"/>
    </source>
</evidence>
<keyword evidence="1" id="KW-0472">Membrane</keyword>
<dbReference type="Proteomes" id="UP000256373">
    <property type="component" value="Unassembled WGS sequence"/>
</dbReference>
<evidence type="ECO:0008006" key="4">
    <source>
        <dbReference type="Google" id="ProtNLM"/>
    </source>
</evidence>
<sequence length="107" mass="13158">MKFKGFQLYTSFLWVEAMAIFPFILLKRERPGATLLNHECIHLRQQLEMGLVLFYIWYFAEYLVRLLQYRVHYLAYMHISFEQEAYRNEKDLSYLSKRGLWAFLKYV</sequence>
<dbReference type="EMBL" id="QNUL01000024">
    <property type="protein sequence ID" value="REA57914.1"/>
    <property type="molecule type" value="Genomic_DNA"/>
</dbReference>
<gene>
    <name evidence="2" type="ORF">DSL64_22610</name>
</gene>
<feature type="transmembrane region" description="Helical" evidence="1">
    <location>
        <begin position="47"/>
        <end position="67"/>
    </location>
</feature>
<dbReference type="AlphaFoldDB" id="A0A3D8Y5R5"/>
<proteinExistence type="predicted"/>
<comment type="caution">
    <text evidence="2">The sequence shown here is derived from an EMBL/GenBank/DDBJ whole genome shotgun (WGS) entry which is preliminary data.</text>
</comment>
<dbReference type="RefSeq" id="WP_115833212.1">
    <property type="nucleotide sequence ID" value="NZ_QNUL01000024.1"/>
</dbReference>
<feature type="transmembrane region" description="Helical" evidence="1">
    <location>
        <begin position="6"/>
        <end position="26"/>
    </location>
</feature>
<organism evidence="2 3">
    <name type="scientific">Dyadobacter luteus</name>
    <dbReference type="NCBI Taxonomy" id="2259619"/>
    <lineage>
        <taxon>Bacteria</taxon>
        <taxon>Pseudomonadati</taxon>
        <taxon>Bacteroidota</taxon>
        <taxon>Cytophagia</taxon>
        <taxon>Cytophagales</taxon>
        <taxon>Spirosomataceae</taxon>
        <taxon>Dyadobacter</taxon>
    </lineage>
</organism>
<evidence type="ECO:0000256" key="1">
    <source>
        <dbReference type="SAM" id="Phobius"/>
    </source>
</evidence>
<protein>
    <recommendedName>
        <fullName evidence="4">DUF4157 domain-containing protein</fullName>
    </recommendedName>
</protein>
<dbReference type="OrthoDB" id="1027344at2"/>
<accession>A0A3D8Y5R5</accession>
<reference evidence="2 3" key="1">
    <citation type="submission" date="2018-07" db="EMBL/GenBank/DDBJ databases">
        <title>Dyadobacter roseus sp. nov., isolated from rose rhizosphere soil.</title>
        <authorList>
            <person name="Chen L."/>
        </authorList>
    </citation>
    <scope>NUCLEOTIDE SEQUENCE [LARGE SCALE GENOMIC DNA]</scope>
    <source>
        <strain evidence="2 3">RS19</strain>
    </source>
</reference>